<proteinExistence type="predicted"/>
<protein>
    <recommendedName>
        <fullName evidence="5">L1 transposable element RRM domain-containing protein</fullName>
    </recommendedName>
</protein>
<dbReference type="Ensembl" id="ENSLACT00000015567.1">
    <property type="protein sequence ID" value="ENSLACP00000015461.1"/>
    <property type="gene ID" value="ENSLACG00000013612.1"/>
</dbReference>
<organism evidence="3 4">
    <name type="scientific">Latimeria chalumnae</name>
    <name type="common">Coelacanth</name>
    <dbReference type="NCBI Taxonomy" id="7897"/>
    <lineage>
        <taxon>Eukaryota</taxon>
        <taxon>Metazoa</taxon>
        <taxon>Chordata</taxon>
        <taxon>Craniata</taxon>
        <taxon>Vertebrata</taxon>
        <taxon>Euteleostomi</taxon>
        <taxon>Coelacanthiformes</taxon>
        <taxon>Coelacanthidae</taxon>
        <taxon>Latimeria</taxon>
    </lineage>
</organism>
<reference evidence="3" key="3">
    <citation type="submission" date="2025-09" db="UniProtKB">
        <authorList>
            <consortium name="Ensembl"/>
        </authorList>
    </citation>
    <scope>IDENTIFICATION</scope>
</reference>
<dbReference type="GeneTree" id="ENSGT00940000164075"/>
<dbReference type="Proteomes" id="UP000008672">
    <property type="component" value="Unassembled WGS sequence"/>
</dbReference>
<evidence type="ECO:0000313" key="4">
    <source>
        <dbReference type="Proteomes" id="UP000008672"/>
    </source>
</evidence>
<keyword evidence="1" id="KW-0175">Coiled coil</keyword>
<name>H3B0P0_LATCH</name>
<dbReference type="STRING" id="7897.ENSLACP00000015461"/>
<feature type="compositionally biased region" description="Basic and acidic residues" evidence="2">
    <location>
        <begin position="1"/>
        <end position="11"/>
    </location>
</feature>
<reference evidence="3" key="2">
    <citation type="submission" date="2025-08" db="UniProtKB">
        <authorList>
            <consortium name="Ensembl"/>
        </authorList>
    </citation>
    <scope>IDENTIFICATION</scope>
</reference>
<sequence>MGSEISSERPDYSPPASPTPTETSTDLLQILQEIKKGIAIIENKINALTSKITTMDTKMSKITERMEHHAERRIGDAEDAIGTIERKMEAIQNELSHLKGKCDDQENRVHRSNIHLMGLPEGAEGNDPQKFLEKWLPQLLQLQDLLKALEIECMHWALKPHPGPQDRLTILIFKMLRFPDKELIVQQARESLSIKKNHRIYLFPDLSTDLYRRRKDFDEAKSICRARSIPFALLYLTKLMLTPSGHENVC</sequence>
<dbReference type="PANTHER" id="PTHR11505">
    <property type="entry name" value="L1 TRANSPOSABLE ELEMENT-RELATED"/>
    <property type="match status" value="1"/>
</dbReference>
<dbReference type="Gene3D" id="1.20.5.340">
    <property type="match status" value="1"/>
</dbReference>
<dbReference type="InParanoid" id="H3B0P0"/>
<evidence type="ECO:0000313" key="3">
    <source>
        <dbReference type="Ensembl" id="ENSLACP00000015461.1"/>
    </source>
</evidence>
<dbReference type="HOGENOM" id="CLU_062834_2_2_1"/>
<dbReference type="EMBL" id="AFYH01118968">
    <property type="status" value="NOT_ANNOTATED_CDS"/>
    <property type="molecule type" value="Genomic_DNA"/>
</dbReference>
<dbReference type="SUPFAM" id="SSF57997">
    <property type="entry name" value="Tropomyosin"/>
    <property type="match status" value="1"/>
</dbReference>
<evidence type="ECO:0008006" key="5">
    <source>
        <dbReference type="Google" id="ProtNLM"/>
    </source>
</evidence>
<keyword evidence="4" id="KW-1185">Reference proteome</keyword>
<feature type="region of interest" description="Disordered" evidence="2">
    <location>
        <begin position="1"/>
        <end position="23"/>
    </location>
</feature>
<accession>H3B0P0</accession>
<dbReference type="Gene3D" id="3.30.70.1820">
    <property type="entry name" value="L1 transposable element, RRM domain"/>
    <property type="match status" value="1"/>
</dbReference>
<evidence type="ECO:0000256" key="2">
    <source>
        <dbReference type="SAM" id="MobiDB-lite"/>
    </source>
</evidence>
<reference evidence="4" key="1">
    <citation type="submission" date="2011-08" db="EMBL/GenBank/DDBJ databases">
        <title>The draft genome of Latimeria chalumnae.</title>
        <authorList>
            <person name="Di Palma F."/>
            <person name="Alfoldi J."/>
            <person name="Johnson J."/>
            <person name="Berlin A."/>
            <person name="Gnerre S."/>
            <person name="Jaffe D."/>
            <person name="MacCallum I."/>
            <person name="Young S."/>
            <person name="Walker B.J."/>
            <person name="Lander E."/>
            <person name="Lindblad-Toh K."/>
        </authorList>
    </citation>
    <scope>NUCLEOTIDE SEQUENCE [LARGE SCALE GENOMIC DNA]</scope>
    <source>
        <strain evidence="4">Wild caught</strain>
    </source>
</reference>
<evidence type="ECO:0000256" key="1">
    <source>
        <dbReference type="SAM" id="Coils"/>
    </source>
</evidence>
<dbReference type="AlphaFoldDB" id="H3B0P0"/>
<dbReference type="InterPro" id="IPR004244">
    <property type="entry name" value="Transposase_22"/>
</dbReference>
<feature type="coiled-coil region" evidence="1">
    <location>
        <begin position="31"/>
        <end position="108"/>
    </location>
</feature>